<dbReference type="PRINTS" id="PR00371">
    <property type="entry name" value="FPNCR"/>
</dbReference>
<feature type="domain" description="FAD-binding FR-type" evidence="2">
    <location>
        <begin position="46"/>
        <end position="144"/>
    </location>
</feature>
<dbReference type="Pfam" id="PF00970">
    <property type="entry name" value="FAD_binding_6"/>
    <property type="match status" value="1"/>
</dbReference>
<dbReference type="Gene3D" id="2.40.30.10">
    <property type="entry name" value="Translation factors"/>
    <property type="match status" value="1"/>
</dbReference>
<name>A0A8S0X8T3_9GAMM</name>
<dbReference type="CDD" id="cd06194">
    <property type="entry name" value="FNR_N-term_Iron_sulfur_binding"/>
    <property type="match status" value="1"/>
</dbReference>
<dbReference type="InterPro" id="IPR017938">
    <property type="entry name" value="Riboflavin_synthase-like_b-brl"/>
</dbReference>
<dbReference type="SUPFAM" id="SSF52343">
    <property type="entry name" value="Ferredoxin reductase-like, C-terminal NADP-linked domain"/>
    <property type="match status" value="1"/>
</dbReference>
<evidence type="ECO:0000256" key="1">
    <source>
        <dbReference type="ARBA" id="ARBA00034078"/>
    </source>
</evidence>
<dbReference type="PRINTS" id="PR00410">
    <property type="entry name" value="PHEHYDRXLASE"/>
</dbReference>
<accession>A0A8S0X8T3</accession>
<dbReference type="InterPro" id="IPR017927">
    <property type="entry name" value="FAD-bd_FR_type"/>
</dbReference>
<sequence>MRSLDNAPPASAQAGLKDTLQQQNYFPACLCRPEQNMTVQMPNQQGIWIQANVVKKQWLSPDILRLVLEYETKFNFFVGQLINLKRPDGLIRSYSIANIPHHENILEFHIRRLPDGQFSTWAHDELEIGMELTISQAQGSCHYLPGRAEQPLLLAGTGSGLAPLWGIVTDALVKGHSGPIHLFHGSRDPDGLYLRDEMREMAMEFENFRYTPCLSGDTAAADYARGRAYEVALSSAQSLKGWRVYLCGHPEMVKQTRKMVYLKGASMNDIYADAFHVNPAEK</sequence>
<proteinExistence type="predicted"/>
<dbReference type="AlphaFoldDB" id="A0A8S0X8T3"/>
<dbReference type="GO" id="GO:0016491">
    <property type="term" value="F:oxidoreductase activity"/>
    <property type="evidence" value="ECO:0007669"/>
    <property type="project" value="InterPro"/>
</dbReference>
<dbReference type="InterPro" id="IPR039261">
    <property type="entry name" value="FNR_nucleotide-bd"/>
</dbReference>
<dbReference type="Pfam" id="PF00175">
    <property type="entry name" value="NAD_binding_1"/>
    <property type="match status" value="1"/>
</dbReference>
<organism evidence="3 4">
    <name type="scientific">Candidatus Methylobacter favarea</name>
    <dbReference type="NCBI Taxonomy" id="2707345"/>
    <lineage>
        <taxon>Bacteria</taxon>
        <taxon>Pseudomonadati</taxon>
        <taxon>Pseudomonadota</taxon>
        <taxon>Gammaproteobacteria</taxon>
        <taxon>Methylococcales</taxon>
        <taxon>Methylococcaceae</taxon>
        <taxon>Methylobacter</taxon>
    </lineage>
</organism>
<dbReference type="InterPro" id="IPR001433">
    <property type="entry name" value="OxRdtase_FAD/NAD-bd"/>
</dbReference>
<evidence type="ECO:0000259" key="2">
    <source>
        <dbReference type="PROSITE" id="PS51384"/>
    </source>
</evidence>
<dbReference type="InterPro" id="IPR008333">
    <property type="entry name" value="Cbr1-like_FAD-bd_dom"/>
</dbReference>
<dbReference type="SUPFAM" id="SSF63380">
    <property type="entry name" value="Riboflavin synthase domain-like"/>
    <property type="match status" value="1"/>
</dbReference>
<dbReference type="PROSITE" id="PS51384">
    <property type="entry name" value="FAD_FR"/>
    <property type="match status" value="1"/>
</dbReference>
<evidence type="ECO:0000313" key="3">
    <source>
        <dbReference type="EMBL" id="CAA9891504.1"/>
    </source>
</evidence>
<dbReference type="EMBL" id="CADCXN010000072">
    <property type="protein sequence ID" value="CAA9891504.1"/>
    <property type="molecule type" value="Genomic_DNA"/>
</dbReference>
<comment type="caution">
    <text evidence="3">The sequence shown here is derived from an EMBL/GenBank/DDBJ whole genome shotgun (WGS) entry which is preliminary data.</text>
</comment>
<dbReference type="PANTHER" id="PTHR47354">
    <property type="entry name" value="NADH OXIDOREDUCTASE HCR"/>
    <property type="match status" value="1"/>
</dbReference>
<gene>
    <name evidence="3" type="ORF">METHB2_420018</name>
</gene>
<dbReference type="PANTHER" id="PTHR47354:SF5">
    <property type="entry name" value="PROTEIN RFBI"/>
    <property type="match status" value="1"/>
</dbReference>
<keyword evidence="4" id="KW-1185">Reference proteome</keyword>
<reference evidence="3 4" key="1">
    <citation type="submission" date="2020-02" db="EMBL/GenBank/DDBJ databases">
        <authorList>
            <person name="Hogendoorn C."/>
        </authorList>
    </citation>
    <scope>NUCLEOTIDE SEQUENCE [LARGE SCALE GENOMIC DNA]</scope>
    <source>
        <strain evidence="3">METHB21</strain>
    </source>
</reference>
<dbReference type="Gene3D" id="3.40.50.80">
    <property type="entry name" value="Nucleotide-binding domain of ferredoxin-NADP reductase (FNR) module"/>
    <property type="match status" value="1"/>
</dbReference>
<dbReference type="Proteomes" id="UP000494216">
    <property type="component" value="Unassembled WGS sequence"/>
</dbReference>
<protein>
    <submittedName>
        <fullName evidence="3">NAD(P)H-flavin reductase</fullName>
    </submittedName>
</protein>
<dbReference type="InterPro" id="IPR001709">
    <property type="entry name" value="Flavoprot_Pyr_Nucl_cyt_Rdtase"/>
</dbReference>
<dbReference type="InterPro" id="IPR050415">
    <property type="entry name" value="MRET"/>
</dbReference>
<comment type="cofactor">
    <cofactor evidence="1">
        <name>[2Fe-2S] cluster</name>
        <dbReference type="ChEBI" id="CHEBI:190135"/>
    </cofactor>
</comment>
<evidence type="ECO:0000313" key="4">
    <source>
        <dbReference type="Proteomes" id="UP000494216"/>
    </source>
</evidence>